<organism evidence="5 6">
    <name type="scientific">Hesseltinella vesiculosa</name>
    <dbReference type="NCBI Taxonomy" id="101127"/>
    <lineage>
        <taxon>Eukaryota</taxon>
        <taxon>Fungi</taxon>
        <taxon>Fungi incertae sedis</taxon>
        <taxon>Mucoromycota</taxon>
        <taxon>Mucoromycotina</taxon>
        <taxon>Mucoromycetes</taxon>
        <taxon>Mucorales</taxon>
        <taxon>Cunninghamellaceae</taxon>
        <taxon>Hesseltinella</taxon>
    </lineage>
</organism>
<dbReference type="OrthoDB" id="10259639at2759"/>
<gene>
    <name evidence="5" type="ORF">DM01DRAFT_1331099</name>
</gene>
<dbReference type="Proteomes" id="UP000242146">
    <property type="component" value="Unassembled WGS sequence"/>
</dbReference>
<protein>
    <recommendedName>
        <fullName evidence="2">Autophagy-related protein 101</fullName>
    </recommendedName>
</protein>
<reference evidence="5 6" key="1">
    <citation type="submission" date="2016-07" db="EMBL/GenBank/DDBJ databases">
        <title>Pervasive Adenine N6-methylation of Active Genes in Fungi.</title>
        <authorList>
            <consortium name="DOE Joint Genome Institute"/>
            <person name="Mondo S.J."/>
            <person name="Dannebaum R.O."/>
            <person name="Kuo R.C."/>
            <person name="Labutti K."/>
            <person name="Haridas S."/>
            <person name="Kuo A."/>
            <person name="Salamov A."/>
            <person name="Ahrendt S.R."/>
            <person name="Lipzen A."/>
            <person name="Sullivan W."/>
            <person name="Andreopoulos W.B."/>
            <person name="Clum A."/>
            <person name="Lindquist E."/>
            <person name="Daum C."/>
            <person name="Ramamoorthy G.K."/>
            <person name="Gryganskyi A."/>
            <person name="Culley D."/>
            <person name="Magnuson J.K."/>
            <person name="James T.Y."/>
            <person name="O'Malley M.A."/>
            <person name="Stajich J.E."/>
            <person name="Spatafora J.W."/>
            <person name="Visel A."/>
            <person name="Grigoriev I.V."/>
        </authorList>
    </citation>
    <scope>NUCLEOTIDE SEQUENCE [LARGE SCALE GENOMIC DNA]</scope>
    <source>
        <strain evidence="5 6">NRRL 3301</strain>
    </source>
</reference>
<dbReference type="PANTHER" id="PTHR13292:SF0">
    <property type="entry name" value="AUTOPHAGY-RELATED PROTEIN 101"/>
    <property type="match status" value="1"/>
</dbReference>
<dbReference type="EMBL" id="MCGT01000001">
    <property type="protein sequence ID" value="ORX63002.1"/>
    <property type="molecule type" value="Genomic_DNA"/>
</dbReference>
<comment type="similarity">
    <text evidence="1">Belongs to the ATG101 family.</text>
</comment>
<keyword evidence="3" id="KW-0072">Autophagy</keyword>
<evidence type="ECO:0000313" key="6">
    <source>
        <dbReference type="Proteomes" id="UP000242146"/>
    </source>
</evidence>
<dbReference type="Pfam" id="PF07855">
    <property type="entry name" value="ATG101"/>
    <property type="match status" value="1"/>
</dbReference>
<evidence type="ECO:0000313" key="5">
    <source>
        <dbReference type="EMBL" id="ORX63002.1"/>
    </source>
</evidence>
<dbReference type="GO" id="GO:0000045">
    <property type="term" value="P:autophagosome assembly"/>
    <property type="evidence" value="ECO:0007669"/>
    <property type="project" value="TreeGrafter"/>
</dbReference>
<evidence type="ECO:0000256" key="1">
    <source>
        <dbReference type="ARBA" id="ARBA00007130"/>
    </source>
</evidence>
<feature type="region of interest" description="Disordered" evidence="4">
    <location>
        <begin position="115"/>
        <end position="137"/>
    </location>
</feature>
<comment type="caution">
    <text evidence="5">The sequence shown here is derived from an EMBL/GenBank/DDBJ whole genome shotgun (WGS) entry which is preliminary data.</text>
</comment>
<proteinExistence type="inferred from homology"/>
<evidence type="ECO:0000256" key="3">
    <source>
        <dbReference type="ARBA" id="ARBA00023006"/>
    </source>
</evidence>
<dbReference type="InterPro" id="IPR012445">
    <property type="entry name" value="ATG101"/>
</dbReference>
<dbReference type="GO" id="GO:0000407">
    <property type="term" value="C:phagophore assembly site"/>
    <property type="evidence" value="ECO:0007669"/>
    <property type="project" value="TreeGrafter"/>
</dbReference>
<evidence type="ECO:0000256" key="2">
    <source>
        <dbReference type="ARBA" id="ARBA00018874"/>
    </source>
</evidence>
<feature type="compositionally biased region" description="Low complexity" evidence="4">
    <location>
        <begin position="115"/>
        <end position="128"/>
    </location>
</feature>
<dbReference type="GO" id="GO:0019901">
    <property type="term" value="F:protein kinase binding"/>
    <property type="evidence" value="ECO:0007669"/>
    <property type="project" value="TreeGrafter"/>
</dbReference>
<dbReference type="AlphaFoldDB" id="A0A1X2GYA7"/>
<dbReference type="GO" id="GO:1990316">
    <property type="term" value="C:Atg1/ULK1 kinase complex"/>
    <property type="evidence" value="ECO:0007669"/>
    <property type="project" value="TreeGrafter"/>
</dbReference>
<evidence type="ECO:0000256" key="4">
    <source>
        <dbReference type="SAM" id="MobiDB-lite"/>
    </source>
</evidence>
<sequence length="137" mass="15517">MAVLFYEKRLKKNWFQFSKSEELVCWEQWSLTIGVAHPDTEQERPQARQSCKRQLAQCLFAILKLANDHKEHIPSITTTDGNPFPYQVAVPSKTESWGNMIKRLLVTDVPMTNTSVSSMPNSIPSTSSKAVNPSSTF</sequence>
<dbReference type="PANTHER" id="PTHR13292">
    <property type="entry name" value="AUTOPHAGY-RELATED PROTEIN 101"/>
    <property type="match status" value="1"/>
</dbReference>
<name>A0A1X2GYA7_9FUNG</name>
<dbReference type="STRING" id="101127.A0A1X2GYA7"/>
<keyword evidence="6" id="KW-1185">Reference proteome</keyword>
<accession>A0A1X2GYA7</accession>